<dbReference type="Pfam" id="PF12697">
    <property type="entry name" value="Abhydrolase_6"/>
    <property type="match status" value="1"/>
</dbReference>
<dbReference type="SUPFAM" id="SSF53474">
    <property type="entry name" value="alpha/beta-Hydrolases"/>
    <property type="match status" value="1"/>
</dbReference>
<feature type="domain" description="AB hydrolase-1" evidence="3">
    <location>
        <begin position="28"/>
        <end position="271"/>
    </location>
</feature>
<dbReference type="PANTHER" id="PTHR43798">
    <property type="entry name" value="MONOACYLGLYCEROL LIPASE"/>
    <property type="match status" value="1"/>
</dbReference>
<dbReference type="InterPro" id="IPR050266">
    <property type="entry name" value="AB_hydrolase_sf"/>
</dbReference>
<evidence type="ECO:0000313" key="4">
    <source>
        <dbReference type="EMBL" id="MCK7594420.1"/>
    </source>
</evidence>
<dbReference type="RefSeq" id="WP_248209590.1">
    <property type="nucleotide sequence ID" value="NZ_JALNMH010000009.1"/>
</dbReference>
<comment type="similarity">
    <text evidence="1">Belongs to the AB hydrolase superfamily.</text>
</comment>
<name>A0ABT0GK79_9GAMM</name>
<evidence type="ECO:0000259" key="3">
    <source>
        <dbReference type="Pfam" id="PF12697"/>
    </source>
</evidence>
<gene>
    <name evidence="4" type="ORF">M0G41_12150</name>
</gene>
<dbReference type="InterPro" id="IPR000073">
    <property type="entry name" value="AB_hydrolase_1"/>
</dbReference>
<sequence length="282" mass="30468">MTRAWRGSGRVELAGLCFNAGAPHRALALHGWLDNAMSFAALAAELPEWEILALDFAGHGESGHLPEGGWYHFIDYLDDVAVALDGRRIDLLIGHSLGGAVATAWAAARPESVPRLALIEALGPLAGDPDGAVRALRQGLDERRGITGKQLRQFSDPGQAVAARLGANRMAEPSARALVSRGLRAAGDGWIWASDPRLTVLTPWRLPETVIQQWVAAVEAPTLLIAAEEAPPYFQPAVREARLALLRDARLRVLPGHHHLHMDSPRPVAQAILEFMAPRPND</sequence>
<evidence type="ECO:0000256" key="1">
    <source>
        <dbReference type="ARBA" id="ARBA00008645"/>
    </source>
</evidence>
<dbReference type="GO" id="GO:0016787">
    <property type="term" value="F:hydrolase activity"/>
    <property type="evidence" value="ECO:0007669"/>
    <property type="project" value="UniProtKB-KW"/>
</dbReference>
<organism evidence="4 5">
    <name type="scientific">Pseudomarimonas salicorniae</name>
    <dbReference type="NCBI Taxonomy" id="2933270"/>
    <lineage>
        <taxon>Bacteria</taxon>
        <taxon>Pseudomonadati</taxon>
        <taxon>Pseudomonadota</taxon>
        <taxon>Gammaproteobacteria</taxon>
        <taxon>Lysobacterales</taxon>
        <taxon>Lysobacteraceae</taxon>
        <taxon>Pseudomarimonas</taxon>
    </lineage>
</organism>
<dbReference type="PANTHER" id="PTHR43798:SF14">
    <property type="entry name" value="SERINE HYDROLASE-LIKE PROTEIN DDB_G0286239"/>
    <property type="match status" value="1"/>
</dbReference>
<comment type="caution">
    <text evidence="4">The sequence shown here is derived from an EMBL/GenBank/DDBJ whole genome shotgun (WGS) entry which is preliminary data.</text>
</comment>
<reference evidence="4" key="1">
    <citation type="submission" date="2022-04" db="EMBL/GenBank/DDBJ databases">
        <title>Lysobacter sp. CAU 1642 isolated from sea sand.</title>
        <authorList>
            <person name="Kim W."/>
        </authorList>
    </citation>
    <scope>NUCLEOTIDE SEQUENCE</scope>
    <source>
        <strain evidence="4">CAU 1642</strain>
    </source>
</reference>
<accession>A0ABT0GK79</accession>
<dbReference type="PRINTS" id="PR00111">
    <property type="entry name" value="ABHYDROLASE"/>
</dbReference>
<evidence type="ECO:0000256" key="2">
    <source>
        <dbReference type="ARBA" id="ARBA00022801"/>
    </source>
</evidence>
<dbReference type="Gene3D" id="3.40.50.1820">
    <property type="entry name" value="alpha/beta hydrolase"/>
    <property type="match status" value="1"/>
</dbReference>
<dbReference type="Proteomes" id="UP001431449">
    <property type="component" value="Unassembled WGS sequence"/>
</dbReference>
<dbReference type="InterPro" id="IPR029058">
    <property type="entry name" value="AB_hydrolase_fold"/>
</dbReference>
<proteinExistence type="inferred from homology"/>
<dbReference type="EMBL" id="JALNMH010000009">
    <property type="protein sequence ID" value="MCK7594420.1"/>
    <property type="molecule type" value="Genomic_DNA"/>
</dbReference>
<protein>
    <submittedName>
        <fullName evidence="4">Alpha/beta hydrolase</fullName>
    </submittedName>
</protein>
<keyword evidence="2 4" id="KW-0378">Hydrolase</keyword>
<evidence type="ECO:0000313" key="5">
    <source>
        <dbReference type="Proteomes" id="UP001431449"/>
    </source>
</evidence>
<keyword evidence="5" id="KW-1185">Reference proteome</keyword>